<dbReference type="OrthoDB" id="276267at2"/>
<feature type="region of interest" description="Disordered" evidence="1">
    <location>
        <begin position="232"/>
        <end position="287"/>
    </location>
</feature>
<evidence type="ECO:0000256" key="1">
    <source>
        <dbReference type="SAM" id="MobiDB-lite"/>
    </source>
</evidence>
<organism evidence="2 3">
    <name type="scientific">Roseimaritima ulvae</name>
    <dbReference type="NCBI Taxonomy" id="980254"/>
    <lineage>
        <taxon>Bacteria</taxon>
        <taxon>Pseudomonadati</taxon>
        <taxon>Planctomycetota</taxon>
        <taxon>Planctomycetia</taxon>
        <taxon>Pirellulales</taxon>
        <taxon>Pirellulaceae</taxon>
        <taxon>Roseimaritima</taxon>
    </lineage>
</organism>
<name>A0A5B9QYG7_9BACT</name>
<sequence length="287" mass="30614">MHEATDQMVLSEAVDHSIAAIDFRPLAGKKVFLDTTYIKSVKGAAFVNADYITSSLRQQVVAAGCLLQENQKDAELVIEARCGTLGSDGFQTTYGIPASNTVSTAAQLLPSAPAVPTIPEISLARRESSEAAAKIAAFAYDRETRKPVWQSGTSQATASAKDLWVLGVGPFQGGTIRDRTRFVAGDIEFGHDDNNGMPVRISDRPPVDYTAEVHFDEGWPLLSNDLPHSMLSAKPDPVEESEVAVAGFEEPVEAAASDAAKAEKEKPAAGKPEKPSGDKPKPDKPKP</sequence>
<dbReference type="InterPro" id="IPR046596">
    <property type="entry name" value="DUF6655"/>
</dbReference>
<dbReference type="Pfam" id="PF20360">
    <property type="entry name" value="DUF6655"/>
    <property type="match status" value="1"/>
</dbReference>
<dbReference type="AlphaFoldDB" id="A0A5B9QYG7"/>
<evidence type="ECO:0000313" key="3">
    <source>
        <dbReference type="Proteomes" id="UP000325286"/>
    </source>
</evidence>
<proteinExistence type="predicted"/>
<dbReference type="KEGG" id="rul:UC8_42200"/>
<keyword evidence="3" id="KW-1185">Reference proteome</keyword>
<feature type="compositionally biased region" description="Basic and acidic residues" evidence="1">
    <location>
        <begin position="260"/>
        <end position="287"/>
    </location>
</feature>
<evidence type="ECO:0000313" key="2">
    <source>
        <dbReference type="EMBL" id="QEG42186.1"/>
    </source>
</evidence>
<protein>
    <submittedName>
        <fullName evidence="2">Uncharacterized protein</fullName>
    </submittedName>
</protein>
<accession>A0A5B9QYG7</accession>
<dbReference type="EMBL" id="CP042914">
    <property type="protein sequence ID" value="QEG42186.1"/>
    <property type="molecule type" value="Genomic_DNA"/>
</dbReference>
<dbReference type="Proteomes" id="UP000325286">
    <property type="component" value="Chromosome"/>
</dbReference>
<gene>
    <name evidence="2" type="ORF">UC8_42200</name>
</gene>
<reference evidence="2 3" key="1">
    <citation type="submission" date="2019-08" db="EMBL/GenBank/DDBJ databases">
        <title>Deep-cultivation of Planctomycetes and their phenomic and genomic characterization uncovers novel biology.</title>
        <authorList>
            <person name="Wiegand S."/>
            <person name="Jogler M."/>
            <person name="Boedeker C."/>
            <person name="Pinto D."/>
            <person name="Vollmers J."/>
            <person name="Rivas-Marin E."/>
            <person name="Kohn T."/>
            <person name="Peeters S.H."/>
            <person name="Heuer A."/>
            <person name="Rast P."/>
            <person name="Oberbeckmann S."/>
            <person name="Bunk B."/>
            <person name="Jeske O."/>
            <person name="Meyerdierks A."/>
            <person name="Storesund J.E."/>
            <person name="Kallscheuer N."/>
            <person name="Luecker S."/>
            <person name="Lage O.M."/>
            <person name="Pohl T."/>
            <person name="Merkel B.J."/>
            <person name="Hornburger P."/>
            <person name="Mueller R.-W."/>
            <person name="Bruemmer F."/>
            <person name="Labrenz M."/>
            <person name="Spormann A.M."/>
            <person name="Op den Camp H."/>
            <person name="Overmann J."/>
            <person name="Amann R."/>
            <person name="Jetten M.S.M."/>
            <person name="Mascher T."/>
            <person name="Medema M.H."/>
            <person name="Devos D.P."/>
            <person name="Kaster A.-K."/>
            <person name="Ovreas L."/>
            <person name="Rohde M."/>
            <person name="Galperin M.Y."/>
            <person name="Jogler C."/>
        </authorList>
    </citation>
    <scope>NUCLEOTIDE SEQUENCE [LARGE SCALE GENOMIC DNA]</scope>
    <source>
        <strain evidence="2 3">UC8</strain>
    </source>
</reference>